<evidence type="ECO:0000256" key="1">
    <source>
        <dbReference type="SAM" id="MobiDB-lite"/>
    </source>
</evidence>
<evidence type="ECO:0000313" key="3">
    <source>
        <dbReference type="Proteomes" id="UP001500016"/>
    </source>
</evidence>
<evidence type="ECO:0000313" key="2">
    <source>
        <dbReference type="EMBL" id="GAA2060086.1"/>
    </source>
</evidence>
<dbReference type="EMBL" id="BAAAPE010000001">
    <property type="protein sequence ID" value="GAA2060086.1"/>
    <property type="molecule type" value="Genomic_DNA"/>
</dbReference>
<keyword evidence="3" id="KW-1185">Reference proteome</keyword>
<dbReference type="Proteomes" id="UP001500016">
    <property type="component" value="Unassembled WGS sequence"/>
</dbReference>
<proteinExistence type="predicted"/>
<organism evidence="2 3">
    <name type="scientific">Streptomyces albiaxialis</name>
    <dbReference type="NCBI Taxonomy" id="329523"/>
    <lineage>
        <taxon>Bacteria</taxon>
        <taxon>Bacillati</taxon>
        <taxon>Actinomycetota</taxon>
        <taxon>Actinomycetes</taxon>
        <taxon>Kitasatosporales</taxon>
        <taxon>Streptomycetaceae</taxon>
        <taxon>Streptomyces</taxon>
    </lineage>
</organism>
<evidence type="ECO:0008006" key="4">
    <source>
        <dbReference type="Google" id="ProtNLM"/>
    </source>
</evidence>
<comment type="caution">
    <text evidence="2">The sequence shown here is derived from an EMBL/GenBank/DDBJ whole genome shotgun (WGS) entry which is preliminary data.</text>
</comment>
<accession>A0ABN2VDX4</accession>
<sequence length="77" mass="8704">MRRIWSAWPVFHLNVSFWPPSLTTAVPGFDVVSQFPDIRAMLPLMVPEQESPPAAETVQDVPRTRSVTSRPWGSRDA</sequence>
<reference evidence="2 3" key="1">
    <citation type="journal article" date="2019" name="Int. J. Syst. Evol. Microbiol.">
        <title>The Global Catalogue of Microorganisms (GCM) 10K type strain sequencing project: providing services to taxonomists for standard genome sequencing and annotation.</title>
        <authorList>
            <consortium name="The Broad Institute Genomics Platform"/>
            <consortium name="The Broad Institute Genome Sequencing Center for Infectious Disease"/>
            <person name="Wu L."/>
            <person name="Ma J."/>
        </authorList>
    </citation>
    <scope>NUCLEOTIDE SEQUENCE [LARGE SCALE GENOMIC DNA]</scope>
    <source>
        <strain evidence="2 3">JCM 15478</strain>
    </source>
</reference>
<gene>
    <name evidence="2" type="ORF">GCM10009801_01330</name>
</gene>
<name>A0ABN2VDX4_9ACTN</name>
<protein>
    <recommendedName>
        <fullName evidence="4">Secreted protein</fullName>
    </recommendedName>
</protein>
<feature type="region of interest" description="Disordered" evidence="1">
    <location>
        <begin position="49"/>
        <end position="77"/>
    </location>
</feature>